<reference evidence="1" key="2">
    <citation type="submission" date="2020-08" db="EMBL/GenBank/DDBJ databases">
        <authorList>
            <person name="Chen M."/>
            <person name="Teng W."/>
            <person name="Zhao L."/>
            <person name="Hu C."/>
            <person name="Zhou Y."/>
            <person name="Han B."/>
            <person name="Song L."/>
            <person name="Shu W."/>
        </authorList>
    </citation>
    <scope>NUCLEOTIDE SEQUENCE</scope>
    <source>
        <strain evidence="1">FACHB-1277</strain>
    </source>
</reference>
<comment type="caution">
    <text evidence="1">The sequence shown here is derived from an EMBL/GenBank/DDBJ whole genome shotgun (WGS) entry which is preliminary data.</text>
</comment>
<dbReference type="Proteomes" id="UP000631421">
    <property type="component" value="Unassembled WGS sequence"/>
</dbReference>
<keyword evidence="2" id="KW-1185">Reference proteome</keyword>
<accession>A0A926Z9V6</accession>
<dbReference type="RefSeq" id="WP_190352632.1">
    <property type="nucleotide sequence ID" value="NZ_JACJPY010000089.1"/>
</dbReference>
<dbReference type="EMBL" id="JACJPY010000089">
    <property type="protein sequence ID" value="MBD2152224.1"/>
    <property type="molecule type" value="Genomic_DNA"/>
</dbReference>
<dbReference type="AlphaFoldDB" id="A0A926Z9V6"/>
<organism evidence="1 2">
    <name type="scientific">Pseudanabaena cinerea FACHB-1277</name>
    <dbReference type="NCBI Taxonomy" id="2949581"/>
    <lineage>
        <taxon>Bacteria</taxon>
        <taxon>Bacillati</taxon>
        <taxon>Cyanobacteriota</taxon>
        <taxon>Cyanophyceae</taxon>
        <taxon>Pseudanabaenales</taxon>
        <taxon>Pseudanabaenaceae</taxon>
        <taxon>Pseudanabaena</taxon>
        <taxon>Pseudanabaena cinerea</taxon>
    </lineage>
</organism>
<proteinExistence type="predicted"/>
<evidence type="ECO:0000313" key="2">
    <source>
        <dbReference type="Proteomes" id="UP000631421"/>
    </source>
</evidence>
<sequence length="250" mass="28454">MYQSQHTSPYINDIFTDTLKHRFHAIATSLQLTTPSDYGDHLAKLVKFVVTDRLADFSDSDQDYGNLDRAVIAILTGAYWHQDLAEMRSRILDLQNYSNVDIPELLLAYAIAYACRSKMQPHNFVSQICQDFTKRRNLSQPFTSQPEFLAQIQKAHKFAEQGASAITFHHTHDPSCAKVAIALYYFLSTPQDWSLVTDRAKIYDPLVAIQAGAITAAYLGKCDSYIQENNIGEHLWQYWAGYFTPVAVFK</sequence>
<evidence type="ECO:0000313" key="1">
    <source>
        <dbReference type="EMBL" id="MBD2152224.1"/>
    </source>
</evidence>
<reference evidence="1" key="1">
    <citation type="journal article" date="2015" name="ISME J.">
        <title>Draft Genome Sequence of Streptomyces incarnatus NRRL8089, which Produces the Nucleoside Antibiotic Sinefungin.</title>
        <authorList>
            <person name="Oshima K."/>
            <person name="Hattori M."/>
            <person name="Shimizu H."/>
            <person name="Fukuda K."/>
            <person name="Nemoto M."/>
            <person name="Inagaki K."/>
            <person name="Tamura T."/>
        </authorList>
    </citation>
    <scope>NUCLEOTIDE SEQUENCE</scope>
    <source>
        <strain evidence="1">FACHB-1277</strain>
    </source>
</reference>
<gene>
    <name evidence="1" type="ORF">H6F44_19175</name>
</gene>
<protein>
    <submittedName>
        <fullName evidence="1">Uncharacterized protein</fullName>
    </submittedName>
</protein>
<name>A0A926Z9V6_9CYAN</name>